<feature type="transmembrane region" description="Helical" evidence="7">
    <location>
        <begin position="410"/>
        <end position="427"/>
    </location>
</feature>
<feature type="region of interest" description="Disordered" evidence="6">
    <location>
        <begin position="1"/>
        <end position="99"/>
    </location>
</feature>
<feature type="transmembrane region" description="Helical" evidence="7">
    <location>
        <begin position="569"/>
        <end position="594"/>
    </location>
</feature>
<feature type="transmembrane region" description="Helical" evidence="7">
    <location>
        <begin position="356"/>
        <end position="379"/>
    </location>
</feature>
<dbReference type="PANTHER" id="PTHR30619">
    <property type="entry name" value="DNA INTERNALIZATION/COMPETENCE PROTEIN COMEC/REC2"/>
    <property type="match status" value="1"/>
</dbReference>
<dbReference type="Proteomes" id="UP000197208">
    <property type="component" value="Unassembled WGS sequence"/>
</dbReference>
<evidence type="ECO:0000313" key="10">
    <source>
        <dbReference type="Proteomes" id="UP000197208"/>
    </source>
</evidence>
<evidence type="ECO:0000256" key="1">
    <source>
        <dbReference type="ARBA" id="ARBA00004651"/>
    </source>
</evidence>
<evidence type="ECO:0000256" key="3">
    <source>
        <dbReference type="ARBA" id="ARBA00022692"/>
    </source>
</evidence>
<dbReference type="InterPro" id="IPR004797">
    <property type="entry name" value="Competence_ComEC/Rec2"/>
</dbReference>
<feature type="transmembrane region" description="Helical" evidence="7">
    <location>
        <begin position="185"/>
        <end position="205"/>
    </location>
</feature>
<dbReference type="InterPro" id="IPR001279">
    <property type="entry name" value="Metallo-B-lactamas"/>
</dbReference>
<dbReference type="GO" id="GO:0005886">
    <property type="term" value="C:plasma membrane"/>
    <property type="evidence" value="ECO:0007669"/>
    <property type="project" value="UniProtKB-SubCell"/>
</dbReference>
<sequence length="863" mass="88099">MAAPAGAGRDARDAAGPGHARPVVGAAHVPGDGQRAAADLGPREPEHRHARATGGPAEGGSGARGEADRGPSVPLAGGPGPREGCGAVHPENPGAAGVVLSGRHAPAQGLGAPRTVPAAVPGGTDRPVAGAARTAWSVPAALGLIAGVLLALGVTLGFGGNGALSLAGLGALLGALAWRDPRRALLLALAGAGVGAGFLSARTVLTRPDPMTPWLGAQVTLRGEWDGQFLTLAEPRARVVVAPKPTQGPGALTVAGRLVAPEGRRTPGGFDQAAWLRSQGGLFVPTPGAVLVAAQVRAHEPERGLRGWFRRGLSAGLDTRRAALMQAIELGDRSDITREEFAAGYSVRDAFTRAGLAHLMALSGQNVALITGVLVWLMIRAGASPGWRFGVPAALLAPYLLLLVQPSPSITRAVIMGGVVLIALAVGRGRPDPLGLIALAALLCLLLFPLWLLDLGFVLSFLAVLALTGSARLAGRLPARWPYALRLAVAATVLAELGTLPVIAGTFGQVPLVGLPANLVAGVIMAALVPLGFLAGLLGPLAAPLNLINGPLASALLLVAQTFGQAPVLTWGVIGPAGFVAFGLTAGAGWLWLLGRAPGRAVLGAALAGTLITALPGWVRPAQDIVFLDVGQGDSTLLRLPGLTVLIDAGGSVGSDYDVGGRTVVPALRALGVRKLDVVIATHADTDHIEGVGGVLRALPVGEVWIGQRKTDDPVLTAVLNEAQVRGVPVREVRRGDRVQAGRAALTVVWPPGHAWSTEDNDNSVAVRLDVGDWRAAFLGDLPAHTEEALNLGPLNLLKVAHHGSRHSTGAALLAAARPADAVISVGRNTYGHPHPDVLGRLAATNTRMWRTDQSGTITWPLP</sequence>
<feature type="compositionally biased region" description="Low complexity" evidence="6">
    <location>
        <begin position="1"/>
        <end position="22"/>
    </location>
</feature>
<keyword evidence="4 7" id="KW-1133">Transmembrane helix</keyword>
<gene>
    <name evidence="9" type="ORF">CBQ26_02970</name>
</gene>
<dbReference type="AlphaFoldDB" id="A0A246BNP7"/>
<dbReference type="SUPFAM" id="SSF56281">
    <property type="entry name" value="Metallo-hydrolase/oxidoreductase"/>
    <property type="match status" value="1"/>
</dbReference>
<dbReference type="CDD" id="cd07731">
    <property type="entry name" value="ComA-like_MBL-fold"/>
    <property type="match status" value="1"/>
</dbReference>
<keyword evidence="2" id="KW-1003">Cell membrane</keyword>
<feature type="transmembrane region" description="Helical" evidence="7">
    <location>
        <begin position="136"/>
        <end position="156"/>
    </location>
</feature>
<evidence type="ECO:0000313" key="9">
    <source>
        <dbReference type="EMBL" id="OWL97281.1"/>
    </source>
</evidence>
<dbReference type="PANTHER" id="PTHR30619:SF1">
    <property type="entry name" value="RECOMBINATION PROTEIN 2"/>
    <property type="match status" value="1"/>
</dbReference>
<feature type="transmembrane region" description="Helical" evidence="7">
    <location>
        <begin position="386"/>
        <end position="404"/>
    </location>
</feature>
<feature type="domain" description="Metallo-beta-lactamase" evidence="8">
    <location>
        <begin position="632"/>
        <end position="828"/>
    </location>
</feature>
<dbReference type="InterPro" id="IPR052159">
    <property type="entry name" value="Competence_DNA_uptake"/>
</dbReference>
<organism evidence="9 10">
    <name type="scientific">Deinococcus indicus</name>
    <dbReference type="NCBI Taxonomy" id="223556"/>
    <lineage>
        <taxon>Bacteria</taxon>
        <taxon>Thermotogati</taxon>
        <taxon>Deinococcota</taxon>
        <taxon>Deinococci</taxon>
        <taxon>Deinococcales</taxon>
        <taxon>Deinococcaceae</taxon>
        <taxon>Deinococcus</taxon>
    </lineage>
</organism>
<dbReference type="GO" id="GO:0030420">
    <property type="term" value="P:establishment of competence for transformation"/>
    <property type="evidence" value="ECO:0007669"/>
    <property type="project" value="InterPro"/>
</dbReference>
<feature type="transmembrane region" description="Helical" evidence="7">
    <location>
        <begin position="601"/>
        <end position="619"/>
    </location>
</feature>
<feature type="transmembrane region" description="Helical" evidence="7">
    <location>
        <begin position="434"/>
        <end position="451"/>
    </location>
</feature>
<protein>
    <submittedName>
        <fullName evidence="9">DNA internalization-related competence protein ComEC/Rec2</fullName>
    </submittedName>
</protein>
<dbReference type="InterPro" id="IPR004477">
    <property type="entry name" value="ComEC_N"/>
</dbReference>
<keyword evidence="3 7" id="KW-0812">Transmembrane</keyword>
<evidence type="ECO:0000256" key="4">
    <source>
        <dbReference type="ARBA" id="ARBA00022989"/>
    </source>
</evidence>
<accession>A0A246BNP7</accession>
<dbReference type="OrthoDB" id="9761531at2"/>
<dbReference type="SMART" id="SM00849">
    <property type="entry name" value="Lactamase_B"/>
    <property type="match status" value="1"/>
</dbReference>
<dbReference type="NCBIfam" id="TIGR00360">
    <property type="entry name" value="ComEC_N-term"/>
    <property type="match status" value="1"/>
</dbReference>
<feature type="transmembrane region" description="Helical" evidence="7">
    <location>
        <begin position="162"/>
        <end position="178"/>
    </location>
</feature>
<proteinExistence type="predicted"/>
<dbReference type="InterPro" id="IPR035681">
    <property type="entry name" value="ComA-like_MBL"/>
</dbReference>
<keyword evidence="10" id="KW-1185">Reference proteome</keyword>
<feature type="transmembrane region" description="Helical" evidence="7">
    <location>
        <begin position="519"/>
        <end position="538"/>
    </location>
</feature>
<comment type="caution">
    <text evidence="9">The sequence shown here is derived from an EMBL/GenBank/DDBJ whole genome shotgun (WGS) entry which is preliminary data.</text>
</comment>
<reference evidence="9 10" key="1">
    <citation type="submission" date="2017-05" db="EMBL/GenBank/DDBJ databases">
        <title>De novo genome assembly of Deniococcus indicus strain DR1.</title>
        <authorList>
            <person name="Chauhan D."/>
            <person name="Yennamalli R.M."/>
            <person name="Priyadarshini R."/>
        </authorList>
    </citation>
    <scope>NUCLEOTIDE SEQUENCE [LARGE SCALE GENOMIC DNA]</scope>
    <source>
        <strain evidence="9 10">DR1</strain>
    </source>
</reference>
<dbReference type="Pfam" id="PF00753">
    <property type="entry name" value="Lactamase_B"/>
    <property type="match status" value="1"/>
</dbReference>
<name>A0A246BNP7_9DEIO</name>
<feature type="transmembrane region" description="Helical" evidence="7">
    <location>
        <begin position="545"/>
        <end position="563"/>
    </location>
</feature>
<evidence type="ECO:0000256" key="6">
    <source>
        <dbReference type="SAM" id="MobiDB-lite"/>
    </source>
</evidence>
<dbReference type="Gene3D" id="3.60.15.10">
    <property type="entry name" value="Ribonuclease Z/Hydroxyacylglutathione hydrolase-like"/>
    <property type="match status" value="1"/>
</dbReference>
<keyword evidence="5 7" id="KW-0472">Membrane</keyword>
<dbReference type="NCBIfam" id="TIGR00361">
    <property type="entry name" value="ComEC_Rec2"/>
    <property type="match status" value="1"/>
</dbReference>
<evidence type="ECO:0000256" key="7">
    <source>
        <dbReference type="SAM" id="Phobius"/>
    </source>
</evidence>
<dbReference type="InterPro" id="IPR036866">
    <property type="entry name" value="RibonucZ/Hydroxyglut_hydro"/>
</dbReference>
<evidence type="ECO:0000259" key="8">
    <source>
        <dbReference type="SMART" id="SM00849"/>
    </source>
</evidence>
<dbReference type="EMBL" id="NHMK01000009">
    <property type="protein sequence ID" value="OWL97281.1"/>
    <property type="molecule type" value="Genomic_DNA"/>
</dbReference>
<feature type="transmembrane region" description="Helical" evidence="7">
    <location>
        <begin position="487"/>
        <end position="507"/>
    </location>
</feature>
<comment type="subcellular location">
    <subcellularLocation>
        <location evidence="1">Cell membrane</location>
        <topology evidence="1">Multi-pass membrane protein</topology>
    </subcellularLocation>
</comment>
<feature type="transmembrane region" description="Helical" evidence="7">
    <location>
        <begin position="457"/>
        <end position="475"/>
    </location>
</feature>
<evidence type="ECO:0000256" key="5">
    <source>
        <dbReference type="ARBA" id="ARBA00023136"/>
    </source>
</evidence>
<dbReference type="Pfam" id="PF03772">
    <property type="entry name" value="Competence"/>
    <property type="match status" value="1"/>
</dbReference>
<evidence type="ECO:0000256" key="2">
    <source>
        <dbReference type="ARBA" id="ARBA00022475"/>
    </source>
</evidence>